<gene>
    <name evidence="1" type="ORF">FKY71_08465</name>
</gene>
<organism evidence="1 2">
    <name type="scientific">Spiribacter salinus</name>
    <dbReference type="NCBI Taxonomy" id="1335746"/>
    <lineage>
        <taxon>Bacteria</taxon>
        <taxon>Pseudomonadati</taxon>
        <taxon>Pseudomonadota</taxon>
        <taxon>Gammaproteobacteria</taxon>
        <taxon>Chromatiales</taxon>
        <taxon>Ectothiorhodospiraceae</taxon>
        <taxon>Spiribacter</taxon>
    </lineage>
</organism>
<proteinExistence type="predicted"/>
<evidence type="ECO:0000313" key="2">
    <source>
        <dbReference type="Proteomes" id="UP000315400"/>
    </source>
</evidence>
<reference evidence="1 2" key="1">
    <citation type="submission" date="2019-06" db="EMBL/GenBank/DDBJ databases">
        <title>Metagenome assembled Genome of Spiribacter salinus SL48-SHIP from the microbial mat of Salt Lake 48 (Novosibirsk region, Russia).</title>
        <authorList>
            <person name="Shipova A."/>
            <person name="Rozanov A.S."/>
            <person name="Bryanskaya A.V."/>
            <person name="Peltek S.E."/>
        </authorList>
    </citation>
    <scope>NUCLEOTIDE SEQUENCE [LARGE SCALE GENOMIC DNA]</scope>
    <source>
        <strain evidence="1">SL48-SHIP-2</strain>
    </source>
</reference>
<dbReference type="Pfam" id="PF10115">
    <property type="entry name" value="HlyU"/>
    <property type="match status" value="1"/>
</dbReference>
<comment type="caution">
    <text evidence="1">The sequence shown here is derived from an EMBL/GenBank/DDBJ whole genome shotgun (WGS) entry which is preliminary data.</text>
</comment>
<evidence type="ECO:0008006" key="3">
    <source>
        <dbReference type="Google" id="ProtNLM"/>
    </source>
</evidence>
<evidence type="ECO:0000313" key="1">
    <source>
        <dbReference type="EMBL" id="TQE99474.1"/>
    </source>
</evidence>
<protein>
    <recommendedName>
        <fullName evidence="3">Transcriptional regulator</fullName>
    </recommendedName>
</protein>
<dbReference type="STRING" id="1260251.SPISAL_03720"/>
<name>A0A540VRT7_9GAMM</name>
<sequence>MVIRFLRSMLGANGHDNPPGVAAESEHHGYLITAMPTEESGGWRVSGTISGDIDGETRTVTFVRADIYGSQSVAAEMTLLKARRLIDEQGRRLFNGGH</sequence>
<dbReference type="Proteomes" id="UP000315400">
    <property type="component" value="Unassembled WGS sequence"/>
</dbReference>
<accession>A0A540VRT7</accession>
<dbReference type="AlphaFoldDB" id="A0A540VRT7"/>
<dbReference type="InterPro" id="IPR018772">
    <property type="entry name" value="Transcription_activator_HlyU"/>
</dbReference>
<dbReference type="EMBL" id="VIFK01000059">
    <property type="protein sequence ID" value="TQE99474.1"/>
    <property type="molecule type" value="Genomic_DNA"/>
</dbReference>